<proteinExistence type="predicted"/>
<organism evidence="2 3">
    <name type="scientific">Paludibacterium denitrificans</name>
    <dbReference type="NCBI Taxonomy" id="2675226"/>
    <lineage>
        <taxon>Bacteria</taxon>
        <taxon>Pseudomonadati</taxon>
        <taxon>Pseudomonadota</taxon>
        <taxon>Betaproteobacteria</taxon>
        <taxon>Neisseriales</taxon>
        <taxon>Chromobacteriaceae</taxon>
        <taxon>Paludibacterium</taxon>
    </lineage>
</organism>
<dbReference type="PANTHER" id="PTHR34387">
    <property type="entry name" value="SLR1258 PROTEIN"/>
    <property type="match status" value="1"/>
</dbReference>
<keyword evidence="1" id="KW-0732">Signal</keyword>
<dbReference type="PANTHER" id="PTHR34387:SF1">
    <property type="entry name" value="PERIPLASMIC IMMUNOGENIC PROTEIN"/>
    <property type="match status" value="1"/>
</dbReference>
<dbReference type="GO" id="GO:0006974">
    <property type="term" value="P:DNA damage response"/>
    <property type="evidence" value="ECO:0007669"/>
    <property type="project" value="TreeGrafter"/>
</dbReference>
<name>A0A844GCL9_9NEIS</name>
<gene>
    <name evidence="2" type="ORF">GKE73_11680</name>
</gene>
<dbReference type="Proteomes" id="UP000446658">
    <property type="component" value="Unassembled WGS sequence"/>
</dbReference>
<evidence type="ECO:0000256" key="1">
    <source>
        <dbReference type="SAM" id="SignalP"/>
    </source>
</evidence>
<feature type="signal peptide" evidence="1">
    <location>
        <begin position="1"/>
        <end position="23"/>
    </location>
</feature>
<dbReference type="Pfam" id="PF04402">
    <property type="entry name" value="SIMPL"/>
    <property type="match status" value="1"/>
</dbReference>
<dbReference type="Gene3D" id="3.30.70.2970">
    <property type="entry name" value="Protein of unknown function (DUF541), domain 2"/>
    <property type="match status" value="1"/>
</dbReference>
<dbReference type="Gene3D" id="3.30.110.170">
    <property type="entry name" value="Protein of unknown function (DUF541), domain 1"/>
    <property type="match status" value="1"/>
</dbReference>
<dbReference type="EMBL" id="WLYX01000001">
    <property type="protein sequence ID" value="MTD33502.1"/>
    <property type="molecule type" value="Genomic_DNA"/>
</dbReference>
<evidence type="ECO:0000313" key="3">
    <source>
        <dbReference type="Proteomes" id="UP000446658"/>
    </source>
</evidence>
<dbReference type="InterPro" id="IPR007497">
    <property type="entry name" value="SIMPL/DUF541"/>
</dbReference>
<protein>
    <submittedName>
        <fullName evidence="2">DUF541 domain-containing protein</fullName>
    </submittedName>
</protein>
<dbReference type="InterPro" id="IPR052022">
    <property type="entry name" value="26kDa_periplasmic_antigen"/>
</dbReference>
<sequence>MMQSKMQRLCALALLVTAPLAMAGGNATELRLVGQARQEVPNDQIEATFYLQEKQPQPALLADHLNQATAHALAEGRRYSHVTLTSGAYNTWPDYDRNGKIRGWQGRAEVRLKSRDMQQAAQLVAVLQQSMLMEGMQFSLSDASRRRMENTLIPNAIADLQEQARISATALGKKVHHIAELEIGNSRSSERPPRLLQAKSLSVASEGAVSEPDWQPGQTVLQIQVNGKLILE</sequence>
<reference evidence="2 3" key="1">
    <citation type="submission" date="2019-11" db="EMBL/GenBank/DDBJ databases">
        <title>Draft genome sequence of Paludibacterium sp. dN18-1.</title>
        <authorList>
            <person name="Im W.-T."/>
        </authorList>
    </citation>
    <scope>NUCLEOTIDE SEQUENCE [LARGE SCALE GENOMIC DNA]</scope>
    <source>
        <strain evidence="3">dN 18-1</strain>
    </source>
</reference>
<evidence type="ECO:0000313" key="2">
    <source>
        <dbReference type="EMBL" id="MTD33502.1"/>
    </source>
</evidence>
<feature type="chain" id="PRO_5032491103" evidence="1">
    <location>
        <begin position="24"/>
        <end position="232"/>
    </location>
</feature>
<dbReference type="AlphaFoldDB" id="A0A844GCL9"/>
<accession>A0A844GCL9</accession>
<keyword evidence="3" id="KW-1185">Reference proteome</keyword>
<comment type="caution">
    <text evidence="2">The sequence shown here is derived from an EMBL/GenBank/DDBJ whole genome shotgun (WGS) entry which is preliminary data.</text>
</comment>